<accession>E6PXE0</accession>
<organism evidence="1">
    <name type="scientific">mine drainage metagenome</name>
    <dbReference type="NCBI Taxonomy" id="410659"/>
    <lineage>
        <taxon>unclassified sequences</taxon>
        <taxon>metagenomes</taxon>
        <taxon>ecological metagenomes</taxon>
    </lineage>
</organism>
<reference evidence="1" key="1">
    <citation type="submission" date="2009-10" db="EMBL/GenBank/DDBJ databases">
        <title>Diversity of trophic interactions inside an arsenic-rich microbial ecosystem.</title>
        <authorList>
            <person name="Bertin P.N."/>
            <person name="Heinrich-Salmeron A."/>
            <person name="Pelletier E."/>
            <person name="Goulhen-Chollet F."/>
            <person name="Arsene-Ploetze F."/>
            <person name="Gallien S."/>
            <person name="Calteau A."/>
            <person name="Vallenet D."/>
            <person name="Casiot C."/>
            <person name="Chane-Woon-Ming B."/>
            <person name="Giloteaux L."/>
            <person name="Barakat M."/>
            <person name="Bonnefoy V."/>
            <person name="Bruneel O."/>
            <person name="Chandler M."/>
            <person name="Cleiss J."/>
            <person name="Duran R."/>
            <person name="Elbaz-Poulichet F."/>
            <person name="Fonknechten N."/>
            <person name="Lauga B."/>
            <person name="Mornico D."/>
            <person name="Ortet P."/>
            <person name="Schaeffer C."/>
            <person name="Siguier P."/>
            <person name="Alexander Thil Smith A."/>
            <person name="Van Dorsselaer A."/>
            <person name="Weissenbach J."/>
            <person name="Medigue C."/>
            <person name="Le Paslier D."/>
        </authorList>
    </citation>
    <scope>NUCLEOTIDE SEQUENCE</scope>
</reference>
<evidence type="ECO:0000313" key="1">
    <source>
        <dbReference type="EMBL" id="CBH99599.1"/>
    </source>
</evidence>
<dbReference type="EMBL" id="CABN01000033">
    <property type="protein sequence ID" value="CBH99599.1"/>
    <property type="molecule type" value="Genomic_DNA"/>
</dbReference>
<sequence length="192" mass="20897">MIPTTLQSMTRSNIGNVIRIAAATLLVVLLLPVSAMAQKHLWRQATDAELGAVLPARAPVEKEHIETEMRAASGITDGKGHFFAGVVLITAGYSADGKYSHYLITQIPLSMGGVFLAPGQYVFGWQRNGDAQLSVHIHEAITGKLLGNAVAHRMTTTNRVESLRIWPPMEKDANLALLQIGRFAVDCELKDR</sequence>
<name>E6PXE0_9ZZZZ</name>
<dbReference type="AlphaFoldDB" id="E6PXE0"/>
<protein>
    <submittedName>
        <fullName evidence="1">Uncharacterized protein</fullName>
    </submittedName>
</protein>
<proteinExistence type="predicted"/>
<comment type="caution">
    <text evidence="1">The sequence shown here is derived from an EMBL/GenBank/DDBJ whole genome shotgun (WGS) entry which is preliminary data.</text>
</comment>
<gene>
    <name evidence="1" type="ORF">CARN3_0537</name>
</gene>